<evidence type="ECO:0000256" key="3">
    <source>
        <dbReference type="ARBA" id="ARBA00023170"/>
    </source>
</evidence>
<keyword evidence="1 6" id="KW-0732">Signal</keyword>
<feature type="domain" description="Ig-like" evidence="7">
    <location>
        <begin position="28"/>
        <end position="119"/>
    </location>
</feature>
<name>A0A8C4Y5W4_9SAUR</name>
<feature type="chain" id="PRO_5034454669" description="Ig-like domain-containing protein" evidence="6">
    <location>
        <begin position="27"/>
        <end position="167"/>
    </location>
</feature>
<dbReference type="InterPro" id="IPR013106">
    <property type="entry name" value="Ig_V-set"/>
</dbReference>
<dbReference type="PROSITE" id="PS50835">
    <property type="entry name" value="IG_LIKE"/>
    <property type="match status" value="1"/>
</dbReference>
<dbReference type="Ensembl" id="ENSGEVT00005021613.1">
    <property type="protein sequence ID" value="ENSGEVP00005020582.1"/>
    <property type="gene ID" value="ENSGEVG00005014602.1"/>
</dbReference>
<evidence type="ECO:0000313" key="9">
    <source>
        <dbReference type="Proteomes" id="UP000694390"/>
    </source>
</evidence>
<dbReference type="GO" id="GO:0002250">
    <property type="term" value="P:adaptive immune response"/>
    <property type="evidence" value="ECO:0007669"/>
    <property type="project" value="UniProtKB-KW"/>
</dbReference>
<dbReference type="InterPro" id="IPR051287">
    <property type="entry name" value="TCR_variable_region"/>
</dbReference>
<evidence type="ECO:0000313" key="8">
    <source>
        <dbReference type="Ensembl" id="ENSGEVP00005020582.1"/>
    </source>
</evidence>
<dbReference type="SMART" id="SM00406">
    <property type="entry name" value="IGv"/>
    <property type="match status" value="1"/>
</dbReference>
<dbReference type="Gene3D" id="2.60.40.10">
    <property type="entry name" value="Immunoglobulins"/>
    <property type="match status" value="1"/>
</dbReference>
<dbReference type="InterPro" id="IPR003599">
    <property type="entry name" value="Ig_sub"/>
</dbReference>
<keyword evidence="4" id="KW-0393">Immunoglobulin domain</keyword>
<keyword evidence="2" id="KW-1064">Adaptive immunity</keyword>
<dbReference type="Pfam" id="PF07686">
    <property type="entry name" value="V-set"/>
    <property type="match status" value="1"/>
</dbReference>
<sequence>VLFPTSLFTCLIHAFSLSFPAGFSQGQGSVTQTQGQLEKLKGQTVTLECTFSTGYQYYYLFWYRQQRSGTMDFLFRISQSNAEKNGAGRRFSVEFRKSSNFCSLTIKELEPTDSAMYFCALMEHIVRSLIGSPVQKPTPLTFSSPLTTAEFNPEDTDRWLNQMVGLV</sequence>
<keyword evidence="9" id="KW-1185">Reference proteome</keyword>
<evidence type="ECO:0000256" key="2">
    <source>
        <dbReference type="ARBA" id="ARBA00023130"/>
    </source>
</evidence>
<dbReference type="SUPFAM" id="SSF48726">
    <property type="entry name" value="Immunoglobulin"/>
    <property type="match status" value="1"/>
</dbReference>
<dbReference type="GeneTree" id="ENSGT00940000163507"/>
<dbReference type="InterPro" id="IPR007110">
    <property type="entry name" value="Ig-like_dom"/>
</dbReference>
<dbReference type="PANTHER" id="PTHR19367:SF45">
    <property type="entry name" value="IG-LIKE DOMAIN-CONTAINING PROTEIN"/>
    <property type="match status" value="1"/>
</dbReference>
<evidence type="ECO:0000256" key="5">
    <source>
        <dbReference type="ARBA" id="ARBA00043266"/>
    </source>
</evidence>
<keyword evidence="5" id="KW-0391">Immunity</keyword>
<feature type="signal peptide" evidence="6">
    <location>
        <begin position="1"/>
        <end position="26"/>
    </location>
</feature>
<evidence type="ECO:0000256" key="6">
    <source>
        <dbReference type="SAM" id="SignalP"/>
    </source>
</evidence>
<dbReference type="InterPro" id="IPR013783">
    <property type="entry name" value="Ig-like_fold"/>
</dbReference>
<evidence type="ECO:0000256" key="4">
    <source>
        <dbReference type="ARBA" id="ARBA00023319"/>
    </source>
</evidence>
<accession>A0A8C4Y5W4</accession>
<dbReference type="PANTHER" id="PTHR19367">
    <property type="entry name" value="T-CELL RECEPTOR ALPHA CHAIN V REGION"/>
    <property type="match status" value="1"/>
</dbReference>
<dbReference type="AlphaFoldDB" id="A0A8C4Y5W4"/>
<dbReference type="GO" id="GO:0042101">
    <property type="term" value="C:T cell receptor complex"/>
    <property type="evidence" value="ECO:0007669"/>
    <property type="project" value="UniProtKB-KW"/>
</dbReference>
<keyword evidence="5" id="KW-1279">T cell receptor</keyword>
<dbReference type="OrthoDB" id="9426090at2759"/>
<organism evidence="8 9">
    <name type="scientific">Gopherus evgoodei</name>
    <name type="common">Goodes thornscrub tortoise</name>
    <dbReference type="NCBI Taxonomy" id="1825980"/>
    <lineage>
        <taxon>Eukaryota</taxon>
        <taxon>Metazoa</taxon>
        <taxon>Chordata</taxon>
        <taxon>Craniata</taxon>
        <taxon>Vertebrata</taxon>
        <taxon>Euteleostomi</taxon>
        <taxon>Archelosauria</taxon>
        <taxon>Testudinata</taxon>
        <taxon>Testudines</taxon>
        <taxon>Cryptodira</taxon>
        <taxon>Durocryptodira</taxon>
        <taxon>Testudinoidea</taxon>
        <taxon>Testudinidae</taxon>
        <taxon>Gopherus</taxon>
    </lineage>
</organism>
<keyword evidence="3" id="KW-0675">Receptor</keyword>
<evidence type="ECO:0000256" key="1">
    <source>
        <dbReference type="ARBA" id="ARBA00022729"/>
    </source>
</evidence>
<dbReference type="SMART" id="SM00409">
    <property type="entry name" value="IG"/>
    <property type="match status" value="1"/>
</dbReference>
<evidence type="ECO:0000259" key="7">
    <source>
        <dbReference type="PROSITE" id="PS50835"/>
    </source>
</evidence>
<protein>
    <recommendedName>
        <fullName evidence="7">Ig-like domain-containing protein</fullName>
    </recommendedName>
</protein>
<dbReference type="InterPro" id="IPR036179">
    <property type="entry name" value="Ig-like_dom_sf"/>
</dbReference>
<dbReference type="Proteomes" id="UP000694390">
    <property type="component" value="Unassembled WGS sequence"/>
</dbReference>
<reference evidence="8" key="1">
    <citation type="submission" date="2025-08" db="UniProtKB">
        <authorList>
            <consortium name="Ensembl"/>
        </authorList>
    </citation>
    <scope>IDENTIFICATION</scope>
</reference>
<proteinExistence type="predicted"/>
<reference evidence="8" key="2">
    <citation type="submission" date="2025-09" db="UniProtKB">
        <authorList>
            <consortium name="Ensembl"/>
        </authorList>
    </citation>
    <scope>IDENTIFICATION</scope>
</reference>